<dbReference type="FunFam" id="3.60.20.30:FF:000003">
    <property type="entry name" value="N(4)-(Beta-N-acetylglucosaminyl)-L-asparaginase isoform X1"/>
    <property type="match status" value="1"/>
</dbReference>
<keyword evidence="4" id="KW-0068">Autocatalytic cleavage</keyword>
<feature type="signal peptide" evidence="8">
    <location>
        <begin position="1"/>
        <end position="24"/>
    </location>
</feature>
<dbReference type="GO" id="GO:0006508">
    <property type="term" value="P:proteolysis"/>
    <property type="evidence" value="ECO:0007669"/>
    <property type="project" value="UniProtKB-KW"/>
</dbReference>
<dbReference type="AlphaFoldDB" id="A0A7S0HY87"/>
<keyword evidence="8" id="KW-0732">Signal</keyword>
<comment type="similarity">
    <text evidence="1">Belongs to the Ntn-hydrolase family.</text>
</comment>
<feature type="chain" id="PRO_5031201816" description="Isoaspartyl peptidase/L-asparaginase 3" evidence="8">
    <location>
        <begin position="25"/>
        <end position="348"/>
    </location>
</feature>
<dbReference type="PANTHER" id="PTHR10188:SF6">
    <property type="entry name" value="N(4)-(BETA-N-ACETYLGLUCOSAMINYL)-L-ASPARAGINASE"/>
    <property type="match status" value="1"/>
</dbReference>
<evidence type="ECO:0000256" key="4">
    <source>
        <dbReference type="ARBA" id="ARBA00022813"/>
    </source>
</evidence>
<evidence type="ECO:0000256" key="3">
    <source>
        <dbReference type="ARBA" id="ARBA00022801"/>
    </source>
</evidence>
<evidence type="ECO:0000256" key="2">
    <source>
        <dbReference type="ARBA" id="ARBA00022670"/>
    </source>
</evidence>
<protein>
    <recommendedName>
        <fullName evidence="10">Isoaspartyl peptidase/L-asparaginase 3</fullName>
    </recommendedName>
</protein>
<dbReference type="InterPro" id="IPR029055">
    <property type="entry name" value="Ntn_hydrolases_N"/>
</dbReference>
<dbReference type="SUPFAM" id="SSF56235">
    <property type="entry name" value="N-terminal nucleophile aminohydrolases (Ntn hydrolases)"/>
    <property type="match status" value="1"/>
</dbReference>
<dbReference type="InterPro" id="IPR000246">
    <property type="entry name" value="Peptidase_T2"/>
</dbReference>
<dbReference type="Gene3D" id="3.60.20.30">
    <property type="entry name" value="(Glycosyl)asparaginase"/>
    <property type="match status" value="1"/>
</dbReference>
<dbReference type="Pfam" id="PF01112">
    <property type="entry name" value="Asparaginase_2"/>
    <property type="match status" value="1"/>
</dbReference>
<accession>A0A7S0HY87</accession>
<proteinExistence type="inferred from homology"/>
<gene>
    <name evidence="9" type="ORF">HPHI1048_LOCUS21969</name>
</gene>
<dbReference type="GO" id="GO:0008233">
    <property type="term" value="F:peptidase activity"/>
    <property type="evidence" value="ECO:0007669"/>
    <property type="project" value="UniProtKB-KW"/>
</dbReference>
<feature type="binding site" evidence="6">
    <location>
        <begin position="240"/>
        <end position="243"/>
    </location>
    <ligand>
        <name>substrate</name>
    </ligand>
</feature>
<evidence type="ECO:0000256" key="8">
    <source>
        <dbReference type="SAM" id="SignalP"/>
    </source>
</evidence>
<keyword evidence="3" id="KW-0378">Hydrolase</keyword>
<evidence type="ECO:0000256" key="5">
    <source>
        <dbReference type="PIRSR" id="PIRSR600246-1"/>
    </source>
</evidence>
<evidence type="ECO:0000256" key="7">
    <source>
        <dbReference type="PIRSR" id="PIRSR600246-3"/>
    </source>
</evidence>
<evidence type="ECO:0008006" key="10">
    <source>
        <dbReference type="Google" id="ProtNLM"/>
    </source>
</evidence>
<keyword evidence="2" id="KW-0645">Protease</keyword>
<evidence type="ECO:0000256" key="1">
    <source>
        <dbReference type="ARBA" id="ARBA00010872"/>
    </source>
</evidence>
<feature type="site" description="Cleavage; by autolysis" evidence="7">
    <location>
        <begin position="211"/>
        <end position="212"/>
    </location>
</feature>
<name>A0A7S0HY87_9CRYP</name>
<evidence type="ECO:0000313" key="9">
    <source>
        <dbReference type="EMBL" id="CAD8505257.1"/>
    </source>
</evidence>
<dbReference type="CDD" id="cd04513">
    <property type="entry name" value="Glycosylasparaginase"/>
    <property type="match status" value="1"/>
</dbReference>
<dbReference type="PROSITE" id="PS51257">
    <property type="entry name" value="PROKAR_LIPOPROTEIN"/>
    <property type="match status" value="1"/>
</dbReference>
<dbReference type="GO" id="GO:0003948">
    <property type="term" value="F:N4-(beta-N-acetylglucosaminyl)-L-asparaginase activity"/>
    <property type="evidence" value="ECO:0007669"/>
    <property type="project" value="UniProtKB-ARBA"/>
</dbReference>
<feature type="active site" description="Nucleophile" evidence="5">
    <location>
        <position position="212"/>
    </location>
</feature>
<dbReference type="PANTHER" id="PTHR10188">
    <property type="entry name" value="L-ASPARAGINASE"/>
    <property type="match status" value="1"/>
</dbReference>
<reference evidence="9" key="1">
    <citation type="submission" date="2021-01" db="EMBL/GenBank/DDBJ databases">
        <authorList>
            <person name="Corre E."/>
            <person name="Pelletier E."/>
            <person name="Niang G."/>
            <person name="Scheremetjew M."/>
            <person name="Finn R."/>
            <person name="Kale V."/>
            <person name="Holt S."/>
            <person name="Cochrane G."/>
            <person name="Meng A."/>
            <person name="Brown T."/>
            <person name="Cohen L."/>
        </authorList>
    </citation>
    <scope>NUCLEOTIDE SEQUENCE</scope>
    <source>
        <strain evidence="9">CCMP325</strain>
    </source>
</reference>
<feature type="binding site" evidence="6">
    <location>
        <begin position="263"/>
        <end position="266"/>
    </location>
    <ligand>
        <name>substrate</name>
    </ligand>
</feature>
<dbReference type="GO" id="GO:0005737">
    <property type="term" value="C:cytoplasm"/>
    <property type="evidence" value="ECO:0007669"/>
    <property type="project" value="TreeGrafter"/>
</dbReference>
<sequence>MNLRIRACGGVLIVLCLFFACSSCLHAPPKKKKLLAINTWPWTNATFAAFKTLVAGGTSVDAVEAGCRKCEDMQCDGTVGFGGSPDSTGEVTLDAMILDGSSHDMGAVGCLRNVRHAISVARSVMEHTSHSLLVGDKATSFAVMAGFSQEPLETDRSNLLHAAWLANHCQPNFFRGFPGDKSACPPYPPATAMREHARQQANSHVSRTNHDTIGVIALDADGNMAVGTSTNGASHKIAGRVGDAAIVGAGGYVDKDVGAAAATGDGDLMMRFLPAHRAVSNMRGGMTPGEACEEALEAIAKVHPSFQGAMICVSAQGAHGGAAHGWRFEYSFQEDDMTAPEIVEVVPT</sequence>
<organism evidence="9">
    <name type="scientific">Hanusia phi</name>
    <dbReference type="NCBI Taxonomy" id="3032"/>
    <lineage>
        <taxon>Eukaryota</taxon>
        <taxon>Cryptophyceae</taxon>
        <taxon>Pyrenomonadales</taxon>
        <taxon>Geminigeraceae</taxon>
        <taxon>Hanusia</taxon>
    </lineage>
</organism>
<evidence type="ECO:0000256" key="6">
    <source>
        <dbReference type="PIRSR" id="PIRSR600246-2"/>
    </source>
</evidence>
<dbReference type="EMBL" id="HBEO01032460">
    <property type="protein sequence ID" value="CAD8505257.1"/>
    <property type="molecule type" value="Transcribed_RNA"/>
</dbReference>